<dbReference type="RefSeq" id="WP_343799153.1">
    <property type="nucleotide sequence ID" value="NZ_BAAAGF010000004.1"/>
</dbReference>
<evidence type="ECO:0000256" key="1">
    <source>
        <dbReference type="ARBA" id="ARBA00010923"/>
    </source>
</evidence>
<name>A0ABP3V599_9FLAO</name>
<evidence type="ECO:0000259" key="4">
    <source>
        <dbReference type="Pfam" id="PF01420"/>
    </source>
</evidence>
<dbReference type="InterPro" id="IPR000055">
    <property type="entry name" value="Restrct_endonuc_typeI_TRD"/>
</dbReference>
<reference evidence="6" key="1">
    <citation type="journal article" date="2019" name="Int. J. Syst. Evol. Microbiol.">
        <title>The Global Catalogue of Microorganisms (GCM) 10K type strain sequencing project: providing services to taxonomists for standard genome sequencing and annotation.</title>
        <authorList>
            <consortium name="The Broad Institute Genomics Platform"/>
            <consortium name="The Broad Institute Genome Sequencing Center for Infectious Disease"/>
            <person name="Wu L."/>
            <person name="Ma J."/>
        </authorList>
    </citation>
    <scope>NUCLEOTIDE SEQUENCE [LARGE SCALE GENOMIC DNA]</scope>
    <source>
        <strain evidence="6">JCM 15976</strain>
    </source>
</reference>
<dbReference type="InterPro" id="IPR052021">
    <property type="entry name" value="Type-I_RS_S_subunit"/>
</dbReference>
<comment type="similarity">
    <text evidence="1">Belongs to the type-I restriction system S methylase family.</text>
</comment>
<dbReference type="Gene3D" id="3.90.220.20">
    <property type="entry name" value="DNA methylase specificity domains"/>
    <property type="match status" value="2"/>
</dbReference>
<evidence type="ECO:0000256" key="3">
    <source>
        <dbReference type="ARBA" id="ARBA00023125"/>
    </source>
</evidence>
<dbReference type="SUPFAM" id="SSF116734">
    <property type="entry name" value="DNA methylase specificity domain"/>
    <property type="match status" value="2"/>
</dbReference>
<keyword evidence="6" id="KW-1185">Reference proteome</keyword>
<protein>
    <submittedName>
        <fullName evidence="5">Restriction endonuclease subunit S</fullName>
    </submittedName>
</protein>
<keyword evidence="5" id="KW-0540">Nuclease</keyword>
<proteinExistence type="inferred from homology"/>
<accession>A0ABP3V599</accession>
<comment type="caution">
    <text evidence="5">The sequence shown here is derived from an EMBL/GenBank/DDBJ whole genome shotgun (WGS) entry which is preliminary data.</text>
</comment>
<dbReference type="PANTHER" id="PTHR30408">
    <property type="entry name" value="TYPE-1 RESTRICTION ENZYME ECOKI SPECIFICITY PROTEIN"/>
    <property type="match status" value="1"/>
</dbReference>
<evidence type="ECO:0000313" key="5">
    <source>
        <dbReference type="EMBL" id="GAA0748616.1"/>
    </source>
</evidence>
<keyword evidence="2" id="KW-0680">Restriction system</keyword>
<dbReference type="InterPro" id="IPR044946">
    <property type="entry name" value="Restrct_endonuc_typeI_TRD_sf"/>
</dbReference>
<evidence type="ECO:0000256" key="2">
    <source>
        <dbReference type="ARBA" id="ARBA00022747"/>
    </source>
</evidence>
<dbReference type="Pfam" id="PF01420">
    <property type="entry name" value="Methylase_S"/>
    <property type="match status" value="2"/>
</dbReference>
<feature type="domain" description="Type I restriction modification DNA specificity" evidence="4">
    <location>
        <begin position="210"/>
        <end position="361"/>
    </location>
</feature>
<dbReference type="GO" id="GO:0004519">
    <property type="term" value="F:endonuclease activity"/>
    <property type="evidence" value="ECO:0007669"/>
    <property type="project" value="UniProtKB-KW"/>
</dbReference>
<evidence type="ECO:0000313" key="6">
    <source>
        <dbReference type="Proteomes" id="UP001500736"/>
    </source>
</evidence>
<gene>
    <name evidence="5" type="ORF">GCM10009431_27390</name>
</gene>
<dbReference type="EMBL" id="BAAAGF010000004">
    <property type="protein sequence ID" value="GAA0748616.1"/>
    <property type="molecule type" value="Genomic_DNA"/>
</dbReference>
<keyword evidence="3" id="KW-0238">DNA-binding</keyword>
<organism evidence="5 6">
    <name type="scientific">Gaetbulibacter jejuensis</name>
    <dbReference type="NCBI Taxonomy" id="584607"/>
    <lineage>
        <taxon>Bacteria</taxon>
        <taxon>Pseudomonadati</taxon>
        <taxon>Bacteroidota</taxon>
        <taxon>Flavobacteriia</taxon>
        <taxon>Flavobacteriales</taxon>
        <taxon>Flavobacteriaceae</taxon>
        <taxon>Gaetbulibacter</taxon>
    </lineage>
</organism>
<feature type="domain" description="Type I restriction modification DNA specificity" evidence="4">
    <location>
        <begin position="2"/>
        <end position="179"/>
    </location>
</feature>
<dbReference type="PANTHER" id="PTHR30408:SF13">
    <property type="entry name" value="TYPE I RESTRICTION ENZYME HINDI SPECIFICITY SUBUNIT"/>
    <property type="match status" value="1"/>
</dbReference>
<keyword evidence="5" id="KW-0378">Hydrolase</keyword>
<sequence length="442" mass="50070">MPNNWKTYKLGDIAENVSRRFDFDKYEKAVFINTGDVLEGKFLHNEIKDGDGLPGQAKKAIQKGDILFSEIRPKNKRYALVDFEANNYVVSTKFMVIVSDNLKVDEKYFLQLLTSNQKLAELQMIAEGRSGTFPQITFDAISHIEFNLPPLPEQKAIANILSAIDDKIENNLAINKTLEDMAMALYKHWFVDFGPFQDGEFIDSELGPIPKGWEVRKIKDFVNHQKGFAFKSKWYQEKGKLVVRVSDTTHNSINVESCNKISYELASKHDDYSLDVDDVIIATVGSWPPNYSSVVGKVVRVPITAEGGLLNQNAVRLKMNIANEKYQSLLYCILKDNRFLNYIVNSAQGSASQASIKLVDIFNYSIPFGGRKIIKEFSSLIASKFAQQNAIALENQSLTQLRDTLLPKLISGEVRLKEFKEQIESVIVSKERTTQKKTSLRT</sequence>
<dbReference type="Proteomes" id="UP001500736">
    <property type="component" value="Unassembled WGS sequence"/>
</dbReference>
<keyword evidence="5" id="KW-0255">Endonuclease</keyword>